<feature type="transmembrane region" description="Helical" evidence="9">
    <location>
        <begin position="186"/>
        <end position="204"/>
    </location>
</feature>
<dbReference type="Pfam" id="PF01699">
    <property type="entry name" value="Na_Ca_ex"/>
    <property type="match status" value="2"/>
</dbReference>
<sequence>MSSEQDHAAGGSGRPSTSTSPFHQSSLPTVASASTHPESIRPLRESQQDLHERTAPRPSLKAVGFVPIAIRRMMTPERKIGKSPTYMSSLRAIVTETYLSILLVFIPIGWALHFHKRDNYVAVFVTNFLAIVPLAKLLGFATEELSLRVGQTIGGLLNATFGNAVELIVAIVALTQCQLRVVQSSLIGSILSNLLLVLGMCFFAGGTRYSEQGFMAGAAQLNSSLLAISVIAVLLPAAFHFSTNQQADPDEGLDILRMSHGVAVVLLIIYGGYLFFQLWSHAHLYDEGEHAGFAEPSTAYPNTGRSLKGIAMNAMRRRKADEEQPAEPSEVKKEKEEEVEEPKLNVASAVGLLVVVTVLVAFTAEYLVDSIDGVTEGGAISKEFVGLILLPIVGNAAEHVTAVTVSVKDKLDLSIAVAVGSSIQIALFVIPLLVVIAWGMGKPLTLLNDPFESVVLFLSVLVVNYVVSDGKSNWLEGFVLMMLYVIIAVSFWYYPGSNPLADLGSSINLGGCSLEAAG</sequence>
<keyword evidence="4 9" id="KW-0812">Transmembrane</keyword>
<keyword evidence="3" id="KW-0813">Transport</keyword>
<evidence type="ECO:0000256" key="3">
    <source>
        <dbReference type="ARBA" id="ARBA00022448"/>
    </source>
</evidence>
<name>A0A0B7FFD3_THACB</name>
<dbReference type="PANTHER" id="PTHR31503:SF20">
    <property type="entry name" value="CA(2+)_H(+) EXCHANGER, PUTATIVE (EUROFUNG)-RELATED"/>
    <property type="match status" value="1"/>
</dbReference>
<dbReference type="InterPro" id="IPR044880">
    <property type="entry name" value="NCX_ion-bd_dom_sf"/>
</dbReference>
<organism evidence="11 12">
    <name type="scientific">Thanatephorus cucumeris (strain AG1-IB / isolate 7/3/14)</name>
    <name type="common">Lettuce bottom rot fungus</name>
    <name type="synonym">Rhizoctonia solani</name>
    <dbReference type="NCBI Taxonomy" id="1108050"/>
    <lineage>
        <taxon>Eukaryota</taxon>
        <taxon>Fungi</taxon>
        <taxon>Dikarya</taxon>
        <taxon>Basidiomycota</taxon>
        <taxon>Agaricomycotina</taxon>
        <taxon>Agaricomycetes</taxon>
        <taxon>Cantharellales</taxon>
        <taxon>Ceratobasidiaceae</taxon>
        <taxon>Rhizoctonia</taxon>
        <taxon>Rhizoctonia solani AG-1</taxon>
    </lineage>
</organism>
<evidence type="ECO:0000313" key="12">
    <source>
        <dbReference type="Proteomes" id="UP000059188"/>
    </source>
</evidence>
<evidence type="ECO:0000259" key="10">
    <source>
        <dbReference type="Pfam" id="PF01699"/>
    </source>
</evidence>
<evidence type="ECO:0000256" key="7">
    <source>
        <dbReference type="ARBA" id="ARBA00023136"/>
    </source>
</evidence>
<feature type="transmembrane region" description="Helical" evidence="9">
    <location>
        <begin position="384"/>
        <end position="403"/>
    </location>
</feature>
<proteinExistence type="inferred from homology"/>
<feature type="transmembrane region" description="Helical" evidence="9">
    <location>
        <begin position="92"/>
        <end position="114"/>
    </location>
</feature>
<feature type="domain" description="Sodium/calcium exchanger membrane region" evidence="10">
    <location>
        <begin position="121"/>
        <end position="279"/>
    </location>
</feature>
<dbReference type="Gene3D" id="1.20.1420.30">
    <property type="entry name" value="NCX, central ion-binding region"/>
    <property type="match status" value="2"/>
</dbReference>
<dbReference type="GO" id="GO:0006874">
    <property type="term" value="P:intracellular calcium ion homeostasis"/>
    <property type="evidence" value="ECO:0007669"/>
    <property type="project" value="TreeGrafter"/>
</dbReference>
<feature type="region of interest" description="Disordered" evidence="8">
    <location>
        <begin position="317"/>
        <end position="338"/>
    </location>
</feature>
<feature type="region of interest" description="Disordered" evidence="8">
    <location>
        <begin position="1"/>
        <end position="39"/>
    </location>
</feature>
<feature type="transmembrane region" description="Helical" evidence="9">
    <location>
        <begin position="120"/>
        <end position="141"/>
    </location>
</feature>
<feature type="transmembrane region" description="Helical" evidence="9">
    <location>
        <begin position="474"/>
        <end position="494"/>
    </location>
</feature>
<feature type="compositionally biased region" description="Polar residues" evidence="8">
    <location>
        <begin position="22"/>
        <end position="37"/>
    </location>
</feature>
<feature type="transmembrane region" description="Helical" evidence="9">
    <location>
        <begin position="255"/>
        <end position="276"/>
    </location>
</feature>
<evidence type="ECO:0000313" key="11">
    <source>
        <dbReference type="EMBL" id="CEL55569.1"/>
    </source>
</evidence>
<evidence type="ECO:0000256" key="4">
    <source>
        <dbReference type="ARBA" id="ARBA00022692"/>
    </source>
</evidence>
<dbReference type="GO" id="GO:0015369">
    <property type="term" value="F:calcium:proton antiporter activity"/>
    <property type="evidence" value="ECO:0007669"/>
    <property type="project" value="UniProtKB-ARBA"/>
</dbReference>
<feature type="transmembrane region" description="Helical" evidence="9">
    <location>
        <begin position="344"/>
        <end position="364"/>
    </location>
</feature>
<evidence type="ECO:0000256" key="8">
    <source>
        <dbReference type="SAM" id="MobiDB-lite"/>
    </source>
</evidence>
<evidence type="ECO:0000256" key="5">
    <source>
        <dbReference type="ARBA" id="ARBA00022989"/>
    </source>
</evidence>
<evidence type="ECO:0000256" key="9">
    <source>
        <dbReference type="SAM" id="Phobius"/>
    </source>
</evidence>
<keyword evidence="7 9" id="KW-0472">Membrane</keyword>
<dbReference type="FunFam" id="1.20.1420.30:FF:000024">
    <property type="entry name" value="Calcium/proton exchanger, variant"/>
    <property type="match status" value="1"/>
</dbReference>
<feature type="transmembrane region" description="Helical" evidence="9">
    <location>
        <begin position="225"/>
        <end position="243"/>
    </location>
</feature>
<keyword evidence="6" id="KW-0406">Ion transport</keyword>
<dbReference type="PANTHER" id="PTHR31503">
    <property type="entry name" value="VACUOLAR CALCIUM ION TRANSPORTER"/>
    <property type="match status" value="1"/>
</dbReference>
<comment type="subcellular location">
    <subcellularLocation>
        <location evidence="1">Endomembrane system</location>
        <topology evidence="1">Multi-pass membrane protein</topology>
    </subcellularLocation>
</comment>
<dbReference type="Proteomes" id="UP000059188">
    <property type="component" value="Unassembled WGS sequence"/>
</dbReference>
<comment type="similarity">
    <text evidence="2">Belongs to the Ca(2+):cation antiporter (CaCA) (TC 2.A.19) family.</text>
</comment>
<dbReference type="GO" id="GO:0012505">
    <property type="term" value="C:endomembrane system"/>
    <property type="evidence" value="ECO:0007669"/>
    <property type="project" value="UniProtKB-SubCell"/>
</dbReference>
<keyword evidence="12" id="KW-1185">Reference proteome</keyword>
<dbReference type="EMBL" id="LN679101">
    <property type="protein sequence ID" value="CEL55569.1"/>
    <property type="molecule type" value="Genomic_DNA"/>
</dbReference>
<feature type="domain" description="Sodium/calcium exchanger membrane region" evidence="10">
    <location>
        <begin position="349"/>
        <end position="492"/>
    </location>
</feature>
<gene>
    <name evidence="11" type="ORF">RSOLAG1IB_01581</name>
</gene>
<feature type="transmembrane region" description="Helical" evidence="9">
    <location>
        <begin position="415"/>
        <end position="438"/>
    </location>
</feature>
<accession>A0A0B7FFD3</accession>
<feature type="transmembrane region" description="Helical" evidence="9">
    <location>
        <begin position="153"/>
        <end position="174"/>
    </location>
</feature>
<reference evidence="11 12" key="1">
    <citation type="submission" date="2014-11" db="EMBL/GenBank/DDBJ databases">
        <authorList>
            <person name="Wibberg Daniel"/>
        </authorList>
    </citation>
    <scope>NUCLEOTIDE SEQUENCE [LARGE SCALE GENOMIC DNA]</scope>
    <source>
        <strain evidence="11">Rhizoctonia solani AG1-IB 7/3/14</strain>
    </source>
</reference>
<feature type="transmembrane region" description="Helical" evidence="9">
    <location>
        <begin position="450"/>
        <end position="467"/>
    </location>
</feature>
<dbReference type="InterPro" id="IPR004713">
    <property type="entry name" value="CaH_exchang"/>
</dbReference>
<dbReference type="AlphaFoldDB" id="A0A0B7FFD3"/>
<dbReference type="GO" id="GO:0000329">
    <property type="term" value="C:fungal-type vacuole membrane"/>
    <property type="evidence" value="ECO:0007669"/>
    <property type="project" value="TreeGrafter"/>
</dbReference>
<dbReference type="OrthoDB" id="1699231at2759"/>
<evidence type="ECO:0000256" key="6">
    <source>
        <dbReference type="ARBA" id="ARBA00023065"/>
    </source>
</evidence>
<evidence type="ECO:0000256" key="2">
    <source>
        <dbReference type="ARBA" id="ARBA00008170"/>
    </source>
</evidence>
<evidence type="ECO:0000256" key="1">
    <source>
        <dbReference type="ARBA" id="ARBA00004127"/>
    </source>
</evidence>
<protein>
    <submittedName>
        <fullName evidence="11">Vacuolar calcium ion transporter</fullName>
    </submittedName>
</protein>
<dbReference type="InterPro" id="IPR004837">
    <property type="entry name" value="NaCa_Exmemb"/>
</dbReference>
<dbReference type="STRING" id="1108050.A0A0B7FFD3"/>
<keyword evidence="5 9" id="KW-1133">Transmembrane helix</keyword>